<dbReference type="InterPro" id="IPR004360">
    <property type="entry name" value="Glyas_Fos-R_dOase_dom"/>
</dbReference>
<dbReference type="PANTHER" id="PTHR36437">
    <property type="entry name" value="GLYOXALASE/BLEOMYCIN RESISTANCE PROTEIN/DIOXYGENASE"/>
    <property type="match status" value="1"/>
</dbReference>
<protein>
    <submittedName>
        <fullName evidence="2">VOC family protein</fullName>
    </submittedName>
</protein>
<dbReference type="RefSeq" id="WP_275680147.1">
    <property type="nucleotide sequence ID" value="NZ_JAJLJH010000001.1"/>
</dbReference>
<sequence>MITQIKFVGVPVSDQDRALAFYTEKLGFEVATDQPMGPGQRWIELRIGNAPTRLTLFTPPGHEDRIGTFFNGSLQCDDVEATHRQLSQRGVEFVEGPAKQPWGTFAKFRDPDGNTFVLSSG</sequence>
<dbReference type="PROSITE" id="PS51819">
    <property type="entry name" value="VOC"/>
    <property type="match status" value="1"/>
</dbReference>
<evidence type="ECO:0000313" key="3">
    <source>
        <dbReference type="Proteomes" id="UP001139353"/>
    </source>
</evidence>
<dbReference type="Proteomes" id="UP001139353">
    <property type="component" value="Unassembled WGS sequence"/>
</dbReference>
<keyword evidence="3" id="KW-1185">Reference proteome</keyword>
<evidence type="ECO:0000259" key="1">
    <source>
        <dbReference type="PROSITE" id="PS51819"/>
    </source>
</evidence>
<organism evidence="2 3">
    <name type="scientific">Scleromatobacter humisilvae</name>
    <dbReference type="NCBI Taxonomy" id="2897159"/>
    <lineage>
        <taxon>Bacteria</taxon>
        <taxon>Pseudomonadati</taxon>
        <taxon>Pseudomonadota</taxon>
        <taxon>Betaproteobacteria</taxon>
        <taxon>Burkholderiales</taxon>
        <taxon>Sphaerotilaceae</taxon>
        <taxon>Scleromatobacter</taxon>
    </lineage>
</organism>
<dbReference type="InterPro" id="IPR029068">
    <property type="entry name" value="Glyas_Bleomycin-R_OHBP_Dase"/>
</dbReference>
<name>A0A9X1YCR0_9BURK</name>
<dbReference type="PANTHER" id="PTHR36437:SF2">
    <property type="entry name" value="GLYOXALASE_BLEOMYCIN RESISTANCE PROTEIN_DIOXYGENASE"/>
    <property type="match status" value="1"/>
</dbReference>
<dbReference type="SUPFAM" id="SSF54593">
    <property type="entry name" value="Glyoxalase/Bleomycin resistance protein/Dihydroxybiphenyl dioxygenase"/>
    <property type="match status" value="1"/>
</dbReference>
<feature type="domain" description="VOC" evidence="1">
    <location>
        <begin position="4"/>
        <end position="121"/>
    </location>
</feature>
<gene>
    <name evidence="2" type="ORF">LPC04_00150</name>
</gene>
<reference evidence="2" key="1">
    <citation type="submission" date="2021-11" db="EMBL/GenBank/DDBJ databases">
        <title>BS-T2-15 a new species belonging to the Comamonadaceae family isolated from the soil of a French oak forest.</title>
        <authorList>
            <person name="Mieszkin S."/>
            <person name="Alain K."/>
        </authorList>
    </citation>
    <scope>NUCLEOTIDE SEQUENCE</scope>
    <source>
        <strain evidence="2">BS-T2-15</strain>
    </source>
</reference>
<dbReference type="InterPro" id="IPR037523">
    <property type="entry name" value="VOC_core"/>
</dbReference>
<comment type="caution">
    <text evidence="2">The sequence shown here is derived from an EMBL/GenBank/DDBJ whole genome shotgun (WGS) entry which is preliminary data.</text>
</comment>
<dbReference type="AlphaFoldDB" id="A0A9X1YCR0"/>
<dbReference type="Gene3D" id="3.10.180.10">
    <property type="entry name" value="2,3-Dihydroxybiphenyl 1,2-Dioxygenase, domain 1"/>
    <property type="match status" value="1"/>
</dbReference>
<evidence type="ECO:0000313" key="2">
    <source>
        <dbReference type="EMBL" id="MCK9684114.1"/>
    </source>
</evidence>
<dbReference type="Pfam" id="PF00903">
    <property type="entry name" value="Glyoxalase"/>
    <property type="match status" value="1"/>
</dbReference>
<dbReference type="EMBL" id="JAJLJH010000001">
    <property type="protein sequence ID" value="MCK9684114.1"/>
    <property type="molecule type" value="Genomic_DNA"/>
</dbReference>
<proteinExistence type="predicted"/>
<accession>A0A9X1YCR0</accession>